<dbReference type="Proteomes" id="UP000266861">
    <property type="component" value="Unassembled WGS sequence"/>
</dbReference>
<dbReference type="AlphaFoldDB" id="A0A397HRH9"/>
<name>A0A397HRH9_9GLOM</name>
<evidence type="ECO:0000313" key="1">
    <source>
        <dbReference type="EMBL" id="RHZ64196.1"/>
    </source>
</evidence>
<proteinExistence type="predicted"/>
<sequence>MKKKSDCEYVNNTLHLGNYQEARLYASFIGILGFIEIWCLQCNEAIKTRELYEKICKN</sequence>
<keyword evidence="2" id="KW-1185">Reference proteome</keyword>
<dbReference type="EMBL" id="PQFF01000298">
    <property type="protein sequence ID" value="RHZ64196.1"/>
    <property type="molecule type" value="Genomic_DNA"/>
</dbReference>
<organism evidence="1 2">
    <name type="scientific">Diversispora epigaea</name>
    <dbReference type="NCBI Taxonomy" id="1348612"/>
    <lineage>
        <taxon>Eukaryota</taxon>
        <taxon>Fungi</taxon>
        <taxon>Fungi incertae sedis</taxon>
        <taxon>Mucoromycota</taxon>
        <taxon>Glomeromycotina</taxon>
        <taxon>Glomeromycetes</taxon>
        <taxon>Diversisporales</taxon>
        <taxon>Diversisporaceae</taxon>
        <taxon>Diversispora</taxon>
    </lineage>
</organism>
<accession>A0A397HRH9</accession>
<evidence type="ECO:0000313" key="2">
    <source>
        <dbReference type="Proteomes" id="UP000266861"/>
    </source>
</evidence>
<comment type="caution">
    <text evidence="1">The sequence shown here is derived from an EMBL/GenBank/DDBJ whole genome shotgun (WGS) entry which is preliminary data.</text>
</comment>
<gene>
    <name evidence="1" type="ORF">Glove_326g144</name>
</gene>
<protein>
    <submittedName>
        <fullName evidence="1">Uncharacterized protein</fullName>
    </submittedName>
</protein>
<reference evidence="1 2" key="1">
    <citation type="submission" date="2018-08" db="EMBL/GenBank/DDBJ databases">
        <title>Genome and evolution of the arbuscular mycorrhizal fungus Diversispora epigaea (formerly Glomus versiforme) and its bacterial endosymbionts.</title>
        <authorList>
            <person name="Sun X."/>
            <person name="Fei Z."/>
            <person name="Harrison M."/>
        </authorList>
    </citation>
    <scope>NUCLEOTIDE SEQUENCE [LARGE SCALE GENOMIC DNA]</scope>
    <source>
        <strain evidence="1 2">IT104</strain>
    </source>
</reference>